<reference evidence="1" key="1">
    <citation type="submission" date="2020-11" db="EMBL/GenBank/DDBJ databases">
        <authorList>
            <person name="Tran Van P."/>
        </authorList>
    </citation>
    <scope>NUCLEOTIDE SEQUENCE</scope>
</reference>
<dbReference type="Proteomes" id="UP000728032">
    <property type="component" value="Unassembled WGS sequence"/>
</dbReference>
<sequence length="98" mass="10844">MSSQLSVAIEFSPFGRGWNKSSLGKEISCVVVAEVVRHPEIIAQNSNGVPNAYYVVTNDDMINVSHILCLHVNDKQTEVFNDAVTHDGDVRDKRDDSL</sequence>
<organism evidence="1">
    <name type="scientific">Oppiella nova</name>
    <dbReference type="NCBI Taxonomy" id="334625"/>
    <lineage>
        <taxon>Eukaryota</taxon>
        <taxon>Metazoa</taxon>
        <taxon>Ecdysozoa</taxon>
        <taxon>Arthropoda</taxon>
        <taxon>Chelicerata</taxon>
        <taxon>Arachnida</taxon>
        <taxon>Acari</taxon>
        <taxon>Acariformes</taxon>
        <taxon>Sarcoptiformes</taxon>
        <taxon>Oribatida</taxon>
        <taxon>Brachypylina</taxon>
        <taxon>Oppioidea</taxon>
        <taxon>Oppiidae</taxon>
        <taxon>Oppiella</taxon>
    </lineage>
</organism>
<gene>
    <name evidence="1" type="ORF">ONB1V03_LOCUS6826</name>
</gene>
<evidence type="ECO:0000313" key="2">
    <source>
        <dbReference type="Proteomes" id="UP000728032"/>
    </source>
</evidence>
<dbReference type="EMBL" id="OC918047">
    <property type="protein sequence ID" value="CAD7648576.1"/>
    <property type="molecule type" value="Genomic_DNA"/>
</dbReference>
<proteinExistence type="predicted"/>
<dbReference type="EMBL" id="CAJPVJ010003222">
    <property type="protein sequence ID" value="CAG2167319.1"/>
    <property type="molecule type" value="Genomic_DNA"/>
</dbReference>
<keyword evidence="2" id="KW-1185">Reference proteome</keyword>
<dbReference type="OrthoDB" id="19501at2759"/>
<dbReference type="AlphaFoldDB" id="A0A7R9LWD5"/>
<evidence type="ECO:0000313" key="1">
    <source>
        <dbReference type="EMBL" id="CAD7648576.1"/>
    </source>
</evidence>
<name>A0A7R9LWD5_9ACAR</name>
<accession>A0A7R9LWD5</accession>
<protein>
    <submittedName>
        <fullName evidence="1">Uncharacterized protein</fullName>
    </submittedName>
</protein>